<feature type="signal peptide" evidence="1">
    <location>
        <begin position="1"/>
        <end position="23"/>
    </location>
</feature>
<proteinExistence type="predicted"/>
<evidence type="ECO:0000256" key="1">
    <source>
        <dbReference type="SAM" id="SignalP"/>
    </source>
</evidence>
<dbReference type="Proteomes" id="UP001642520">
    <property type="component" value="Unassembled WGS sequence"/>
</dbReference>
<keyword evidence="1" id="KW-0732">Signal</keyword>
<organism evidence="2 3">
    <name type="scientific">Xylocopa violacea</name>
    <name type="common">Violet carpenter bee</name>
    <name type="synonym">Apis violacea</name>
    <dbReference type="NCBI Taxonomy" id="135666"/>
    <lineage>
        <taxon>Eukaryota</taxon>
        <taxon>Metazoa</taxon>
        <taxon>Ecdysozoa</taxon>
        <taxon>Arthropoda</taxon>
        <taxon>Hexapoda</taxon>
        <taxon>Insecta</taxon>
        <taxon>Pterygota</taxon>
        <taxon>Neoptera</taxon>
        <taxon>Endopterygota</taxon>
        <taxon>Hymenoptera</taxon>
        <taxon>Apocrita</taxon>
        <taxon>Aculeata</taxon>
        <taxon>Apoidea</taxon>
        <taxon>Anthophila</taxon>
        <taxon>Apidae</taxon>
        <taxon>Xylocopa</taxon>
        <taxon>Xylocopa</taxon>
    </lineage>
</organism>
<gene>
    <name evidence="2" type="ORF">XYLVIOL_LOCUS7232</name>
</gene>
<keyword evidence="3" id="KW-1185">Reference proteome</keyword>
<evidence type="ECO:0000313" key="3">
    <source>
        <dbReference type="Proteomes" id="UP001642520"/>
    </source>
</evidence>
<protein>
    <recommendedName>
        <fullName evidence="4">Secreted protein</fullName>
    </recommendedName>
</protein>
<accession>A0ABP1NX24</accession>
<evidence type="ECO:0000313" key="2">
    <source>
        <dbReference type="EMBL" id="CAL7945477.1"/>
    </source>
</evidence>
<name>A0ABP1NX24_XYLVO</name>
<sequence length="80" mass="8284">MNKIIIGVALAAFYLTMLVGTEAASTNPIGDIIGTVNDGVVSQIVQVLQPLVSGVGITARTLLQVLIQLLQLLLSVGNLV</sequence>
<evidence type="ECO:0008006" key="4">
    <source>
        <dbReference type="Google" id="ProtNLM"/>
    </source>
</evidence>
<feature type="chain" id="PRO_5045947639" description="Secreted protein" evidence="1">
    <location>
        <begin position="24"/>
        <end position="80"/>
    </location>
</feature>
<reference evidence="2 3" key="1">
    <citation type="submission" date="2024-08" db="EMBL/GenBank/DDBJ databases">
        <authorList>
            <person name="Will J Nash"/>
            <person name="Angela Man"/>
            <person name="Seanna McTaggart"/>
            <person name="Kendall Baker"/>
            <person name="Tom Barker"/>
            <person name="Leah Catchpole"/>
            <person name="Alex Durrant"/>
            <person name="Karim Gharbi"/>
            <person name="Naomi Irish"/>
            <person name="Gemy Kaithakottil"/>
            <person name="Debby Ku"/>
            <person name="Aaliyah Providence"/>
            <person name="Felix Shaw"/>
            <person name="David Swarbreck"/>
            <person name="Chris Watkins"/>
            <person name="Ann M. McCartney"/>
            <person name="Giulio Formenti"/>
            <person name="Alice Mouton"/>
            <person name="Noel Vella"/>
            <person name="Bjorn M von Reumont"/>
            <person name="Adriana Vella"/>
            <person name="Wilfried Haerty"/>
        </authorList>
    </citation>
    <scope>NUCLEOTIDE SEQUENCE [LARGE SCALE GENOMIC DNA]</scope>
</reference>
<dbReference type="EMBL" id="CAXAJV020001293">
    <property type="protein sequence ID" value="CAL7945477.1"/>
    <property type="molecule type" value="Genomic_DNA"/>
</dbReference>
<comment type="caution">
    <text evidence="2">The sequence shown here is derived from an EMBL/GenBank/DDBJ whole genome shotgun (WGS) entry which is preliminary data.</text>
</comment>